<keyword evidence="3" id="KW-1185">Reference proteome</keyword>
<dbReference type="EMBL" id="JAWWNJ010000077">
    <property type="protein sequence ID" value="KAK7006055.1"/>
    <property type="molecule type" value="Genomic_DNA"/>
</dbReference>
<evidence type="ECO:0000313" key="2">
    <source>
        <dbReference type="EMBL" id="KAK7006055.1"/>
    </source>
</evidence>
<evidence type="ECO:0000313" key="3">
    <source>
        <dbReference type="Proteomes" id="UP001362999"/>
    </source>
</evidence>
<name>A0AAW0AC29_9AGAR</name>
<feature type="region of interest" description="Disordered" evidence="1">
    <location>
        <begin position="79"/>
        <end position="106"/>
    </location>
</feature>
<feature type="region of interest" description="Disordered" evidence="1">
    <location>
        <begin position="275"/>
        <end position="295"/>
    </location>
</feature>
<comment type="caution">
    <text evidence="2">The sequence shown here is derived from an EMBL/GenBank/DDBJ whole genome shotgun (WGS) entry which is preliminary data.</text>
</comment>
<dbReference type="AlphaFoldDB" id="A0AAW0AC29"/>
<accession>A0AAW0AC29</accession>
<dbReference type="Proteomes" id="UP001362999">
    <property type="component" value="Unassembled WGS sequence"/>
</dbReference>
<sequence>MSNPRKSSQRRPVEDLDRLAELFQRLSVPRPYVLLGLLLRPLDLDEDDCAFLINDMGLTGLAAELLPVLERVTAAARGFASDGPAPPAPAPTAAPPAADSDDEDSDTALARHIVMGAVRRAADRIAPPPAAPPAPAAAPPAPAAAPPAPPCCSSPSRTSAAAANADDDDDLASRMEGVDFGYRIEADGFDATRHPLGSKPGLSLKIPAVLRTASVTESAVGAKALGLRTSCFKGERSAFLPTTGSTTAAPSTKVTPSLAAAQAAFDYASVRGLVGDNPQPSPSPAQRGGQPSLRRRSRPLPSIFLHMMSFEYSLLTPVHLKFLSSWVLLQSSVFVDDAVQSPTLFTSKWSVIEWHRHACRLLLTLMGRKAKYTEQELLGRRAQSAWGVSPTEQGEGKRKSAASDAGVSGQSIPNPILISFQDSSQGARRLHRPFEWAMQCGRHNIAAIILTHEFDTTQASTARLGYSEARAAHGLYQAPKDIRPAKTGPRQQIDKGSGRRILAAQRKAGEGDSVDWSYAR</sequence>
<gene>
    <name evidence="2" type="ORF">R3P38DRAFT_2794573</name>
</gene>
<proteinExistence type="predicted"/>
<feature type="region of interest" description="Disordered" evidence="1">
    <location>
        <begin position="125"/>
        <end position="172"/>
    </location>
</feature>
<feature type="region of interest" description="Disordered" evidence="1">
    <location>
        <begin position="480"/>
        <end position="520"/>
    </location>
</feature>
<feature type="compositionally biased region" description="Pro residues" evidence="1">
    <location>
        <begin position="126"/>
        <end position="152"/>
    </location>
</feature>
<feature type="compositionally biased region" description="Low complexity" evidence="1">
    <location>
        <begin position="153"/>
        <end position="164"/>
    </location>
</feature>
<feature type="region of interest" description="Disordered" evidence="1">
    <location>
        <begin position="383"/>
        <end position="409"/>
    </location>
</feature>
<protein>
    <submittedName>
        <fullName evidence="2">Uncharacterized protein</fullName>
    </submittedName>
</protein>
<reference evidence="2 3" key="1">
    <citation type="journal article" date="2024" name="J Genomics">
        <title>Draft genome sequencing and assembly of Favolaschia claudopus CIRM-BRFM 2984 isolated from oak limbs.</title>
        <authorList>
            <person name="Navarro D."/>
            <person name="Drula E."/>
            <person name="Chaduli D."/>
            <person name="Cazenave R."/>
            <person name="Ahrendt S."/>
            <person name="Wang J."/>
            <person name="Lipzen A."/>
            <person name="Daum C."/>
            <person name="Barry K."/>
            <person name="Grigoriev I.V."/>
            <person name="Favel A."/>
            <person name="Rosso M.N."/>
            <person name="Martin F."/>
        </authorList>
    </citation>
    <scope>NUCLEOTIDE SEQUENCE [LARGE SCALE GENOMIC DNA]</scope>
    <source>
        <strain evidence="2 3">CIRM-BRFM 2984</strain>
    </source>
</reference>
<evidence type="ECO:0000256" key="1">
    <source>
        <dbReference type="SAM" id="MobiDB-lite"/>
    </source>
</evidence>
<feature type="compositionally biased region" description="Pro residues" evidence="1">
    <location>
        <begin position="84"/>
        <end position="94"/>
    </location>
</feature>
<organism evidence="2 3">
    <name type="scientific">Favolaschia claudopus</name>
    <dbReference type="NCBI Taxonomy" id="2862362"/>
    <lineage>
        <taxon>Eukaryota</taxon>
        <taxon>Fungi</taxon>
        <taxon>Dikarya</taxon>
        <taxon>Basidiomycota</taxon>
        <taxon>Agaricomycotina</taxon>
        <taxon>Agaricomycetes</taxon>
        <taxon>Agaricomycetidae</taxon>
        <taxon>Agaricales</taxon>
        <taxon>Marasmiineae</taxon>
        <taxon>Mycenaceae</taxon>
        <taxon>Favolaschia</taxon>
    </lineage>
</organism>